<accession>Q6ZB68</accession>
<evidence type="ECO:0000313" key="2">
    <source>
        <dbReference type="EMBL" id="BAD03271.1"/>
    </source>
</evidence>
<feature type="region of interest" description="Disordered" evidence="1">
    <location>
        <begin position="1"/>
        <end position="32"/>
    </location>
</feature>
<feature type="region of interest" description="Disordered" evidence="1">
    <location>
        <begin position="122"/>
        <end position="146"/>
    </location>
</feature>
<organism evidence="2 3">
    <name type="scientific">Oryza sativa subsp. japonica</name>
    <name type="common">Rice</name>
    <dbReference type="NCBI Taxonomy" id="39947"/>
    <lineage>
        <taxon>Eukaryota</taxon>
        <taxon>Viridiplantae</taxon>
        <taxon>Streptophyta</taxon>
        <taxon>Embryophyta</taxon>
        <taxon>Tracheophyta</taxon>
        <taxon>Spermatophyta</taxon>
        <taxon>Magnoliopsida</taxon>
        <taxon>Liliopsida</taxon>
        <taxon>Poales</taxon>
        <taxon>Poaceae</taxon>
        <taxon>BOP clade</taxon>
        <taxon>Oryzoideae</taxon>
        <taxon>Oryzeae</taxon>
        <taxon>Oryzinae</taxon>
        <taxon>Oryza</taxon>
        <taxon>Oryza sativa</taxon>
    </lineage>
</organism>
<name>Q6ZB68_ORYSJ</name>
<sequence>MATGGGGATRRPAKLEAEGGGGTPVTSDGGAREANVQRVSIDGEVVAELALAVVRVAVVAGFTRREAAVAQMHGGMVFWWWFCGFGVEAGVELDAEKPSMETAQHNGGGSVGGARLESVAAAERGGARSGGVPEAERGNGVGAGLRHGAAKPTVVADWRGGGWSSGGGWPELIGKRRCAGAAWGGR</sequence>
<protein>
    <submittedName>
        <fullName evidence="2">Uncharacterized protein</fullName>
    </submittedName>
</protein>
<reference evidence="3" key="1">
    <citation type="journal article" date="2005" name="Nature">
        <title>The map-based sequence of the rice genome.</title>
        <authorList>
            <consortium name="International rice genome sequencing project (IRGSP)"/>
            <person name="Matsumoto T."/>
            <person name="Wu J."/>
            <person name="Kanamori H."/>
            <person name="Katayose Y."/>
            <person name="Fujisawa M."/>
            <person name="Namiki N."/>
            <person name="Mizuno H."/>
            <person name="Yamamoto K."/>
            <person name="Antonio B.A."/>
            <person name="Baba T."/>
            <person name="Sakata K."/>
            <person name="Nagamura Y."/>
            <person name="Aoki H."/>
            <person name="Arikawa K."/>
            <person name="Arita K."/>
            <person name="Bito T."/>
            <person name="Chiden Y."/>
            <person name="Fujitsuka N."/>
            <person name="Fukunaka R."/>
            <person name="Hamada M."/>
            <person name="Harada C."/>
            <person name="Hayashi A."/>
            <person name="Hijishita S."/>
            <person name="Honda M."/>
            <person name="Hosokawa S."/>
            <person name="Ichikawa Y."/>
            <person name="Idonuma A."/>
            <person name="Iijima M."/>
            <person name="Ikeda M."/>
            <person name="Ikeno M."/>
            <person name="Ito K."/>
            <person name="Ito S."/>
            <person name="Ito T."/>
            <person name="Ito Y."/>
            <person name="Ito Y."/>
            <person name="Iwabuchi A."/>
            <person name="Kamiya K."/>
            <person name="Karasawa W."/>
            <person name="Kurita K."/>
            <person name="Katagiri S."/>
            <person name="Kikuta A."/>
            <person name="Kobayashi H."/>
            <person name="Kobayashi N."/>
            <person name="Machita K."/>
            <person name="Maehara T."/>
            <person name="Masukawa M."/>
            <person name="Mizubayashi T."/>
            <person name="Mukai Y."/>
            <person name="Nagasaki H."/>
            <person name="Nagata Y."/>
            <person name="Naito S."/>
            <person name="Nakashima M."/>
            <person name="Nakama Y."/>
            <person name="Nakamichi Y."/>
            <person name="Nakamura M."/>
            <person name="Meguro A."/>
            <person name="Negishi M."/>
            <person name="Ohta I."/>
            <person name="Ohta T."/>
            <person name="Okamoto M."/>
            <person name="Ono N."/>
            <person name="Saji S."/>
            <person name="Sakaguchi M."/>
            <person name="Sakai K."/>
            <person name="Shibata M."/>
            <person name="Shimokawa T."/>
            <person name="Song J."/>
            <person name="Takazaki Y."/>
            <person name="Terasawa K."/>
            <person name="Tsugane M."/>
            <person name="Tsuji K."/>
            <person name="Ueda S."/>
            <person name="Waki K."/>
            <person name="Yamagata H."/>
            <person name="Yamamoto M."/>
            <person name="Yamamoto S."/>
            <person name="Yamane H."/>
            <person name="Yoshiki S."/>
            <person name="Yoshihara R."/>
            <person name="Yukawa K."/>
            <person name="Zhong H."/>
            <person name="Yano M."/>
            <person name="Yuan Q."/>
            <person name="Ouyang S."/>
            <person name="Liu J."/>
            <person name="Jones K.M."/>
            <person name="Gansberger K."/>
            <person name="Moffat K."/>
            <person name="Hill J."/>
            <person name="Bera J."/>
            <person name="Fadrosh D."/>
            <person name="Jin S."/>
            <person name="Johri S."/>
            <person name="Kim M."/>
            <person name="Overton L."/>
            <person name="Reardon M."/>
            <person name="Tsitrin T."/>
            <person name="Vuong H."/>
            <person name="Weaver B."/>
            <person name="Ciecko A."/>
            <person name="Tallon L."/>
            <person name="Jackson J."/>
            <person name="Pai G."/>
            <person name="Aken S.V."/>
            <person name="Utterback T."/>
            <person name="Reidmuller S."/>
            <person name="Feldblyum T."/>
            <person name="Hsiao J."/>
            <person name="Zismann V."/>
            <person name="Iobst S."/>
            <person name="de Vazeille A.R."/>
            <person name="Buell C.R."/>
            <person name="Ying K."/>
            <person name="Li Y."/>
            <person name="Lu T."/>
            <person name="Huang Y."/>
            <person name="Zhao Q."/>
            <person name="Feng Q."/>
            <person name="Zhang L."/>
            <person name="Zhu J."/>
            <person name="Weng Q."/>
            <person name="Mu J."/>
            <person name="Lu Y."/>
            <person name="Fan D."/>
            <person name="Liu Y."/>
            <person name="Guan J."/>
            <person name="Zhang Y."/>
            <person name="Yu S."/>
            <person name="Liu X."/>
            <person name="Zhang Y."/>
            <person name="Hong G."/>
            <person name="Han B."/>
            <person name="Choisne N."/>
            <person name="Demange N."/>
            <person name="Orjeda G."/>
            <person name="Samain S."/>
            <person name="Cattolico L."/>
            <person name="Pelletier E."/>
            <person name="Couloux A."/>
            <person name="Segurens B."/>
            <person name="Wincker P."/>
            <person name="D'Hont A."/>
            <person name="Scarpelli C."/>
            <person name="Weissenbach J."/>
            <person name="Salanoubat M."/>
            <person name="Quetier F."/>
            <person name="Yu Y."/>
            <person name="Kim H.R."/>
            <person name="Rambo T."/>
            <person name="Currie J."/>
            <person name="Collura K."/>
            <person name="Luo M."/>
            <person name="Yang T."/>
            <person name="Ammiraju J.S.S."/>
            <person name="Engler F."/>
            <person name="Soderlund C."/>
            <person name="Wing R.A."/>
            <person name="Palmer L.E."/>
            <person name="de la Bastide M."/>
            <person name="Spiegel L."/>
            <person name="Nascimento L."/>
            <person name="Zutavern T."/>
            <person name="O'Shaughnessy A."/>
            <person name="Dike S."/>
            <person name="Dedhia N."/>
            <person name="Preston R."/>
            <person name="Balija V."/>
            <person name="McCombie W.R."/>
            <person name="Chow T."/>
            <person name="Chen H."/>
            <person name="Chung M."/>
            <person name="Chen C."/>
            <person name="Shaw J."/>
            <person name="Wu H."/>
            <person name="Hsiao K."/>
            <person name="Chao Y."/>
            <person name="Chu M."/>
            <person name="Cheng C."/>
            <person name="Hour A."/>
            <person name="Lee P."/>
            <person name="Lin S."/>
            <person name="Lin Y."/>
            <person name="Liou J."/>
            <person name="Liu S."/>
            <person name="Hsing Y."/>
            <person name="Raghuvanshi S."/>
            <person name="Mohanty A."/>
            <person name="Bharti A.K."/>
            <person name="Gaur A."/>
            <person name="Gupta V."/>
            <person name="Kumar D."/>
            <person name="Ravi V."/>
            <person name="Vij S."/>
            <person name="Kapur A."/>
            <person name="Khurana P."/>
            <person name="Khurana P."/>
            <person name="Khurana J.P."/>
            <person name="Tyagi A.K."/>
            <person name="Gaikwad K."/>
            <person name="Singh A."/>
            <person name="Dalal V."/>
            <person name="Srivastava S."/>
            <person name="Dixit A."/>
            <person name="Pal A.K."/>
            <person name="Ghazi I.A."/>
            <person name="Yadav M."/>
            <person name="Pandit A."/>
            <person name="Bhargava A."/>
            <person name="Sureshbabu K."/>
            <person name="Batra K."/>
            <person name="Sharma T.R."/>
            <person name="Mohapatra T."/>
            <person name="Singh N.K."/>
            <person name="Messing J."/>
            <person name="Nelson A.B."/>
            <person name="Fuks G."/>
            <person name="Kavchok S."/>
            <person name="Keizer G."/>
            <person name="Linton E."/>
            <person name="Llaca V."/>
            <person name="Song R."/>
            <person name="Tanyolac B."/>
            <person name="Young S."/>
            <person name="Ho-Il K."/>
            <person name="Hahn J.H."/>
            <person name="Sangsakoo G."/>
            <person name="Vanavichit A."/>
            <person name="de Mattos Luiz.A.T."/>
            <person name="Zimmer P.D."/>
            <person name="Malone G."/>
            <person name="Dellagostin O."/>
            <person name="de Oliveira A.C."/>
            <person name="Bevan M."/>
            <person name="Bancroft I."/>
            <person name="Minx P."/>
            <person name="Cordum H."/>
            <person name="Wilson R."/>
            <person name="Cheng Z."/>
            <person name="Jin W."/>
            <person name="Jiang J."/>
            <person name="Leong S.A."/>
            <person name="Iwama H."/>
            <person name="Gojobori T."/>
            <person name="Itoh T."/>
            <person name="Niimura Y."/>
            <person name="Fujii Y."/>
            <person name="Habara T."/>
            <person name="Sakai H."/>
            <person name="Sato Y."/>
            <person name="Wilson G."/>
            <person name="Kumar K."/>
            <person name="McCouch S."/>
            <person name="Juretic N."/>
            <person name="Hoen D."/>
            <person name="Wright S."/>
            <person name="Bruskiewich R."/>
            <person name="Bureau T."/>
            <person name="Miyao A."/>
            <person name="Hirochika H."/>
            <person name="Nishikawa T."/>
            <person name="Kadowaki K."/>
            <person name="Sugiura M."/>
            <person name="Burr B."/>
            <person name="Sasaki T."/>
        </authorList>
    </citation>
    <scope>NUCLEOTIDE SEQUENCE [LARGE SCALE GENOMIC DNA]</scope>
    <source>
        <strain evidence="3">cv. Nipponbare</strain>
    </source>
</reference>
<proteinExistence type="predicted"/>
<evidence type="ECO:0000256" key="1">
    <source>
        <dbReference type="SAM" id="MobiDB-lite"/>
    </source>
</evidence>
<dbReference type="AlphaFoldDB" id="Q6ZB68"/>
<dbReference type="EMBL" id="AP004645">
    <property type="protein sequence ID" value="BAD03271.1"/>
    <property type="molecule type" value="Genomic_DNA"/>
</dbReference>
<evidence type="ECO:0000313" key="3">
    <source>
        <dbReference type="Proteomes" id="UP000000763"/>
    </source>
</evidence>
<reference evidence="3" key="2">
    <citation type="journal article" date="2008" name="Nucleic Acids Res.">
        <title>The rice annotation project database (RAP-DB): 2008 update.</title>
        <authorList>
            <consortium name="The rice annotation project (RAP)"/>
        </authorList>
    </citation>
    <scope>GENOME REANNOTATION</scope>
    <source>
        <strain evidence="3">cv. Nipponbare</strain>
    </source>
</reference>
<dbReference type="Proteomes" id="UP000000763">
    <property type="component" value="Chromosome 8"/>
</dbReference>
<gene>
    <name evidence="2" type="primary">OJ1119_B10.7</name>
</gene>